<name>A0A433D8F3_9FUNG</name>
<feature type="compositionally biased region" description="Polar residues" evidence="1">
    <location>
        <begin position="42"/>
        <end position="59"/>
    </location>
</feature>
<evidence type="ECO:0008006" key="4">
    <source>
        <dbReference type="Google" id="ProtNLM"/>
    </source>
</evidence>
<dbReference type="Gene3D" id="4.10.1110.10">
    <property type="entry name" value="AN1-like Zinc finger"/>
    <property type="match status" value="1"/>
</dbReference>
<feature type="compositionally biased region" description="Polar residues" evidence="1">
    <location>
        <begin position="108"/>
        <end position="125"/>
    </location>
</feature>
<dbReference type="AlphaFoldDB" id="A0A433D8F3"/>
<feature type="compositionally biased region" description="Polar residues" evidence="1">
    <location>
        <begin position="1"/>
        <end position="25"/>
    </location>
</feature>
<feature type="compositionally biased region" description="Basic residues" evidence="1">
    <location>
        <begin position="26"/>
        <end position="35"/>
    </location>
</feature>
<feature type="region of interest" description="Disordered" evidence="1">
    <location>
        <begin position="108"/>
        <end position="154"/>
    </location>
</feature>
<keyword evidence="3" id="KW-1185">Reference proteome</keyword>
<sequence>MNSQQPTLPDQDLPTANATPSSTASKNKRKKKKPPAKVESDPLSTFTDDPSTITATPSRPTCPVVGCKERLGIMSILCEWCNMKYCMAHRARAKTAASFKQESMHFLTQQQRDPAATNARSFNVEQSKEELRQKLRGKIKDARGSGQAKRGAKK</sequence>
<evidence type="ECO:0000313" key="3">
    <source>
        <dbReference type="Proteomes" id="UP000268093"/>
    </source>
</evidence>
<evidence type="ECO:0000313" key="2">
    <source>
        <dbReference type="EMBL" id="RUP47122.1"/>
    </source>
</evidence>
<protein>
    <recommendedName>
        <fullName evidence="4">AN1-type domain-containing protein</fullName>
    </recommendedName>
</protein>
<dbReference type="EMBL" id="RBNI01004937">
    <property type="protein sequence ID" value="RUP47122.1"/>
    <property type="molecule type" value="Genomic_DNA"/>
</dbReference>
<dbReference type="OrthoDB" id="431929at2759"/>
<organism evidence="2 3">
    <name type="scientific">Jimgerdemannia flammicorona</name>
    <dbReference type="NCBI Taxonomy" id="994334"/>
    <lineage>
        <taxon>Eukaryota</taxon>
        <taxon>Fungi</taxon>
        <taxon>Fungi incertae sedis</taxon>
        <taxon>Mucoromycota</taxon>
        <taxon>Mucoromycotina</taxon>
        <taxon>Endogonomycetes</taxon>
        <taxon>Endogonales</taxon>
        <taxon>Endogonaceae</taxon>
        <taxon>Jimgerdemannia</taxon>
    </lineage>
</organism>
<proteinExistence type="predicted"/>
<feature type="compositionally biased region" description="Basic and acidic residues" evidence="1">
    <location>
        <begin position="126"/>
        <end position="143"/>
    </location>
</feature>
<feature type="region of interest" description="Disordered" evidence="1">
    <location>
        <begin position="1"/>
        <end position="61"/>
    </location>
</feature>
<reference evidence="2 3" key="1">
    <citation type="journal article" date="2018" name="New Phytol.">
        <title>Phylogenomics of Endogonaceae and evolution of mycorrhizas within Mucoromycota.</title>
        <authorList>
            <person name="Chang Y."/>
            <person name="Desiro A."/>
            <person name="Na H."/>
            <person name="Sandor L."/>
            <person name="Lipzen A."/>
            <person name="Clum A."/>
            <person name="Barry K."/>
            <person name="Grigoriev I.V."/>
            <person name="Martin F.M."/>
            <person name="Stajich J.E."/>
            <person name="Smith M.E."/>
            <person name="Bonito G."/>
            <person name="Spatafora J.W."/>
        </authorList>
    </citation>
    <scope>NUCLEOTIDE SEQUENCE [LARGE SCALE GENOMIC DNA]</scope>
    <source>
        <strain evidence="2 3">GMNB39</strain>
    </source>
</reference>
<gene>
    <name evidence="2" type="ORF">BC936DRAFT_146112</name>
</gene>
<accession>A0A433D8F3</accession>
<dbReference type="InterPro" id="IPR035896">
    <property type="entry name" value="AN1-like_Znf"/>
</dbReference>
<evidence type="ECO:0000256" key="1">
    <source>
        <dbReference type="SAM" id="MobiDB-lite"/>
    </source>
</evidence>
<dbReference type="SUPFAM" id="SSF118310">
    <property type="entry name" value="AN1-like Zinc finger"/>
    <property type="match status" value="1"/>
</dbReference>
<comment type="caution">
    <text evidence="2">The sequence shown here is derived from an EMBL/GenBank/DDBJ whole genome shotgun (WGS) entry which is preliminary data.</text>
</comment>
<dbReference type="Proteomes" id="UP000268093">
    <property type="component" value="Unassembled WGS sequence"/>
</dbReference>